<dbReference type="Proteomes" id="UP001219525">
    <property type="component" value="Unassembled WGS sequence"/>
</dbReference>
<evidence type="ECO:0000259" key="1">
    <source>
        <dbReference type="Pfam" id="PF00501"/>
    </source>
</evidence>
<feature type="domain" description="AMP-binding enzyme C-terminal" evidence="2">
    <location>
        <begin position="455"/>
        <end position="538"/>
    </location>
</feature>
<sequence length="550" mass="59137">MFIPSSNLLQPWFIDSDTSSKVTGMMLKTRVDALARGLQSAWGLGVYSSDLEQHREYGICDVVGVVSRNSLDFGTMIWACHKGGATVACVSAGGTVGEVQHQLSLSGARAALVHIDSLDVVLQAAEQCSIKMDRIAVSGLAGRPLREQYAARGMRTIEQLIDQGKELLRADLLHTADAILRGYPRAPIAFLCFSSGTTGLPKAVILPHAAIIANVEQLTQSSVPTSRVIAGDKALGVIPFYHIFGLVTTVHLCPKLGVATVVFPSMPPFPVFLEKMARFRINHLFLVPPLVNAFVKHPATPSVELTFMKSAMIAAAPLSAGVEEAFAVLGGDEFLVTQVFGMTECGGMITGLALDRSPIPGSVATTMVHTAAKIIDDRGESIPTGSQRRGQLCVRGPQVCLGYLNNRVATQDAFDEDGYLYTGDVAEMSEDGNIWIVDRVKSLIKTKGYQVPPAELEAELLQVAFVADVAVIGKPHLRYGEVPVAFVVLSAAGEAHEKCEGTAVKETIKAAIRETKSEYKWLHEVHFLKTIPRLPSGKILAVRLLDMLAA</sequence>
<proteinExistence type="predicted"/>
<evidence type="ECO:0008006" key="5">
    <source>
        <dbReference type="Google" id="ProtNLM"/>
    </source>
</evidence>
<dbReference type="Gene3D" id="3.30.300.30">
    <property type="match status" value="1"/>
</dbReference>
<dbReference type="AlphaFoldDB" id="A0AAD6UZD3"/>
<evidence type="ECO:0000313" key="4">
    <source>
        <dbReference type="Proteomes" id="UP001219525"/>
    </source>
</evidence>
<comment type="caution">
    <text evidence="3">The sequence shown here is derived from an EMBL/GenBank/DDBJ whole genome shotgun (WGS) entry which is preliminary data.</text>
</comment>
<dbReference type="InterPro" id="IPR042099">
    <property type="entry name" value="ANL_N_sf"/>
</dbReference>
<dbReference type="InterPro" id="IPR000873">
    <property type="entry name" value="AMP-dep_synth/lig_dom"/>
</dbReference>
<dbReference type="Pfam" id="PF13193">
    <property type="entry name" value="AMP-binding_C"/>
    <property type="match status" value="1"/>
</dbReference>
<dbReference type="PROSITE" id="PS00455">
    <property type="entry name" value="AMP_BINDING"/>
    <property type="match status" value="1"/>
</dbReference>
<feature type="domain" description="AMP-dependent synthetase/ligase" evidence="1">
    <location>
        <begin position="18"/>
        <end position="404"/>
    </location>
</feature>
<dbReference type="EMBL" id="JARJCW010000106">
    <property type="protein sequence ID" value="KAJ7193591.1"/>
    <property type="molecule type" value="Genomic_DNA"/>
</dbReference>
<dbReference type="SUPFAM" id="SSF56801">
    <property type="entry name" value="Acetyl-CoA synthetase-like"/>
    <property type="match status" value="1"/>
</dbReference>
<evidence type="ECO:0000259" key="2">
    <source>
        <dbReference type="Pfam" id="PF13193"/>
    </source>
</evidence>
<name>A0AAD6UZD3_9AGAR</name>
<dbReference type="InterPro" id="IPR025110">
    <property type="entry name" value="AMP-bd_C"/>
</dbReference>
<keyword evidence="4" id="KW-1185">Reference proteome</keyword>
<dbReference type="InterPro" id="IPR020845">
    <property type="entry name" value="AMP-binding_CS"/>
</dbReference>
<reference evidence="3" key="1">
    <citation type="submission" date="2023-03" db="EMBL/GenBank/DDBJ databases">
        <title>Massive genome expansion in bonnet fungi (Mycena s.s.) driven by repeated elements and novel gene families across ecological guilds.</title>
        <authorList>
            <consortium name="Lawrence Berkeley National Laboratory"/>
            <person name="Harder C.B."/>
            <person name="Miyauchi S."/>
            <person name="Viragh M."/>
            <person name="Kuo A."/>
            <person name="Thoen E."/>
            <person name="Andreopoulos B."/>
            <person name="Lu D."/>
            <person name="Skrede I."/>
            <person name="Drula E."/>
            <person name="Henrissat B."/>
            <person name="Morin E."/>
            <person name="Kohler A."/>
            <person name="Barry K."/>
            <person name="LaButti K."/>
            <person name="Morin E."/>
            <person name="Salamov A."/>
            <person name="Lipzen A."/>
            <person name="Mereny Z."/>
            <person name="Hegedus B."/>
            <person name="Baldrian P."/>
            <person name="Stursova M."/>
            <person name="Weitz H."/>
            <person name="Taylor A."/>
            <person name="Grigoriev I.V."/>
            <person name="Nagy L.G."/>
            <person name="Martin F."/>
            <person name="Kauserud H."/>
        </authorList>
    </citation>
    <scope>NUCLEOTIDE SEQUENCE</scope>
    <source>
        <strain evidence="3">9144</strain>
    </source>
</reference>
<dbReference type="Pfam" id="PF00501">
    <property type="entry name" value="AMP-binding"/>
    <property type="match status" value="1"/>
</dbReference>
<evidence type="ECO:0000313" key="3">
    <source>
        <dbReference type="EMBL" id="KAJ7193591.1"/>
    </source>
</evidence>
<protein>
    <recommendedName>
        <fullName evidence="5">Acetyl-CoA synthetase-like protein</fullName>
    </recommendedName>
</protein>
<dbReference type="GO" id="GO:0016405">
    <property type="term" value="F:CoA-ligase activity"/>
    <property type="evidence" value="ECO:0007669"/>
    <property type="project" value="TreeGrafter"/>
</dbReference>
<dbReference type="PANTHER" id="PTHR24096">
    <property type="entry name" value="LONG-CHAIN-FATTY-ACID--COA LIGASE"/>
    <property type="match status" value="1"/>
</dbReference>
<dbReference type="Gene3D" id="3.40.50.12780">
    <property type="entry name" value="N-terminal domain of ligase-like"/>
    <property type="match status" value="1"/>
</dbReference>
<organism evidence="3 4">
    <name type="scientific">Mycena pura</name>
    <dbReference type="NCBI Taxonomy" id="153505"/>
    <lineage>
        <taxon>Eukaryota</taxon>
        <taxon>Fungi</taxon>
        <taxon>Dikarya</taxon>
        <taxon>Basidiomycota</taxon>
        <taxon>Agaricomycotina</taxon>
        <taxon>Agaricomycetes</taxon>
        <taxon>Agaricomycetidae</taxon>
        <taxon>Agaricales</taxon>
        <taxon>Marasmiineae</taxon>
        <taxon>Mycenaceae</taxon>
        <taxon>Mycena</taxon>
    </lineage>
</organism>
<gene>
    <name evidence="3" type="ORF">GGX14DRAFT_588185</name>
</gene>
<dbReference type="PANTHER" id="PTHR24096:SF422">
    <property type="entry name" value="BCDNA.GH02901"/>
    <property type="match status" value="1"/>
</dbReference>
<dbReference type="InterPro" id="IPR045851">
    <property type="entry name" value="AMP-bd_C_sf"/>
</dbReference>
<accession>A0AAD6UZD3</accession>